<keyword evidence="2 5" id="KW-0812">Transmembrane</keyword>
<accession>A0ABW7N4N7</accession>
<feature type="domain" description="Sodium/calcium exchanger membrane region" evidence="6">
    <location>
        <begin position="7"/>
        <end position="158"/>
    </location>
</feature>
<evidence type="ECO:0000256" key="3">
    <source>
        <dbReference type="ARBA" id="ARBA00022989"/>
    </source>
</evidence>
<name>A0ABW7N4N7_9BACT</name>
<dbReference type="Pfam" id="PF01699">
    <property type="entry name" value="Na_Ca_ex"/>
    <property type="match status" value="2"/>
</dbReference>
<evidence type="ECO:0000256" key="2">
    <source>
        <dbReference type="ARBA" id="ARBA00022692"/>
    </source>
</evidence>
<proteinExistence type="predicted"/>
<evidence type="ECO:0000256" key="5">
    <source>
        <dbReference type="SAM" id="Phobius"/>
    </source>
</evidence>
<comment type="subcellular location">
    <subcellularLocation>
        <location evidence="1">Membrane</location>
        <topology evidence="1">Multi-pass membrane protein</topology>
    </subcellularLocation>
</comment>
<dbReference type="EMBL" id="JBIPKE010000012">
    <property type="protein sequence ID" value="MFH6982546.1"/>
    <property type="molecule type" value="Genomic_DNA"/>
</dbReference>
<feature type="transmembrane region" description="Helical" evidence="5">
    <location>
        <begin position="307"/>
        <end position="325"/>
    </location>
</feature>
<dbReference type="PANTHER" id="PTHR10846:SF8">
    <property type="entry name" value="INNER MEMBRANE PROTEIN YRBG"/>
    <property type="match status" value="1"/>
</dbReference>
<feature type="transmembrane region" description="Helical" evidence="5">
    <location>
        <begin position="40"/>
        <end position="62"/>
    </location>
</feature>
<dbReference type="NCBIfam" id="TIGR00367">
    <property type="entry name" value="calcium/sodium antiporter"/>
    <property type="match status" value="1"/>
</dbReference>
<dbReference type="RefSeq" id="WP_159578651.1">
    <property type="nucleotide sequence ID" value="NZ_JBIPKE010000012.1"/>
</dbReference>
<reference evidence="7 8" key="1">
    <citation type="journal article" date="2013" name="Int. J. Syst. Evol. Microbiol.">
        <title>Marinoscillum luteum sp. nov., isolated from marine sediment.</title>
        <authorList>
            <person name="Cha I.T."/>
            <person name="Park S.J."/>
            <person name="Kim S.J."/>
            <person name="Kim J.G."/>
            <person name="Jung M.Y."/>
            <person name="Shin K.S."/>
            <person name="Kwon K.K."/>
            <person name="Yang S.H."/>
            <person name="Seo Y.S."/>
            <person name="Rhee S.K."/>
        </authorList>
    </citation>
    <scope>NUCLEOTIDE SEQUENCE [LARGE SCALE GENOMIC DNA]</scope>
    <source>
        <strain evidence="7 8">KCTC 23939</strain>
    </source>
</reference>
<organism evidence="7 8">
    <name type="scientific">Marinoscillum luteum</name>
    <dbReference type="NCBI Taxonomy" id="861051"/>
    <lineage>
        <taxon>Bacteria</taxon>
        <taxon>Pseudomonadati</taxon>
        <taxon>Bacteroidota</taxon>
        <taxon>Cytophagia</taxon>
        <taxon>Cytophagales</taxon>
        <taxon>Reichenbachiellaceae</taxon>
        <taxon>Marinoscillum</taxon>
    </lineage>
</organism>
<comment type="caution">
    <text evidence="7">The sequence shown here is derived from an EMBL/GenBank/DDBJ whole genome shotgun (WGS) entry which is preliminary data.</text>
</comment>
<dbReference type="InterPro" id="IPR044880">
    <property type="entry name" value="NCX_ion-bd_dom_sf"/>
</dbReference>
<protein>
    <submittedName>
        <fullName evidence="7">Calcium/sodium antiporter</fullName>
    </submittedName>
</protein>
<dbReference type="InterPro" id="IPR004481">
    <property type="entry name" value="K/Na/Ca-exchanger"/>
</dbReference>
<evidence type="ECO:0000259" key="6">
    <source>
        <dbReference type="Pfam" id="PF01699"/>
    </source>
</evidence>
<dbReference type="Gene3D" id="1.20.1420.30">
    <property type="entry name" value="NCX, central ion-binding region"/>
    <property type="match status" value="1"/>
</dbReference>
<keyword evidence="8" id="KW-1185">Reference proteome</keyword>
<evidence type="ECO:0000256" key="1">
    <source>
        <dbReference type="ARBA" id="ARBA00004141"/>
    </source>
</evidence>
<keyword evidence="4 5" id="KW-0472">Membrane</keyword>
<feature type="transmembrane region" description="Helical" evidence="5">
    <location>
        <begin position="140"/>
        <end position="159"/>
    </location>
</feature>
<evidence type="ECO:0000256" key="4">
    <source>
        <dbReference type="ARBA" id="ARBA00023136"/>
    </source>
</evidence>
<feature type="transmembrane region" description="Helical" evidence="5">
    <location>
        <begin position="246"/>
        <end position="269"/>
    </location>
</feature>
<dbReference type="InterPro" id="IPR004837">
    <property type="entry name" value="NaCa_Exmemb"/>
</dbReference>
<feature type="transmembrane region" description="Helical" evidence="5">
    <location>
        <begin position="111"/>
        <end position="133"/>
    </location>
</feature>
<feature type="transmembrane region" description="Helical" evidence="5">
    <location>
        <begin position="174"/>
        <end position="196"/>
    </location>
</feature>
<evidence type="ECO:0000313" key="8">
    <source>
        <dbReference type="Proteomes" id="UP001610063"/>
    </source>
</evidence>
<dbReference type="PANTHER" id="PTHR10846">
    <property type="entry name" value="SODIUM/POTASSIUM/CALCIUM EXCHANGER"/>
    <property type="match status" value="1"/>
</dbReference>
<feature type="domain" description="Sodium/calcium exchanger membrane region" evidence="6">
    <location>
        <begin position="184"/>
        <end position="325"/>
    </location>
</feature>
<sequence length="336" mass="36515">MTVFINILLVAVGFVLLIKGADFLVNGASSLAKRFNVSDIAIGLTVVAMGTSAPELVVNIISGTVTTDEGTNDIVFGNIIGSNIFNVFLILGISSIIYPLTVQRNALWKEIPYSLLATFIFFILVNDVLFFGAEKNTLNVLDASILLVMFILFLVYIFMNLTRNPDEGELVEDIVIFGSVKTTMMISLGIAGLIFGGKMIVDNAVEIAKTFNVSEKLIGLTILAAGTSLPELATSAVAAFQKKSDLAVGNIVGSNIFNLLLVIGATGLIHSPLGYPPSLNMDLYFCMIGTLMLFIFMFTFAKYKLDRSEGVLYLLGFIVYMYVLFEREGMGFGIFF</sequence>
<dbReference type="Proteomes" id="UP001610063">
    <property type="component" value="Unassembled WGS sequence"/>
</dbReference>
<gene>
    <name evidence="7" type="ORF">ACHKAR_03805</name>
</gene>
<evidence type="ECO:0000313" key="7">
    <source>
        <dbReference type="EMBL" id="MFH6982546.1"/>
    </source>
</evidence>
<feature type="transmembrane region" description="Helical" evidence="5">
    <location>
        <begin position="74"/>
        <end position="99"/>
    </location>
</feature>
<keyword evidence="3 5" id="KW-1133">Transmembrane helix</keyword>
<feature type="transmembrane region" description="Helical" evidence="5">
    <location>
        <begin position="281"/>
        <end position="301"/>
    </location>
</feature>